<gene>
    <name evidence="4" type="ORF">ACFQY0_15700</name>
</gene>
<reference evidence="5" key="1">
    <citation type="journal article" date="2019" name="Int. J. Syst. Evol. Microbiol.">
        <title>The Global Catalogue of Microorganisms (GCM) 10K type strain sequencing project: providing services to taxonomists for standard genome sequencing and annotation.</title>
        <authorList>
            <consortium name="The Broad Institute Genomics Platform"/>
            <consortium name="The Broad Institute Genome Sequencing Center for Infectious Disease"/>
            <person name="Wu L."/>
            <person name="Ma J."/>
        </authorList>
    </citation>
    <scope>NUCLEOTIDE SEQUENCE [LARGE SCALE GENOMIC DNA]</scope>
    <source>
        <strain evidence="5">CGMCC 4.1467</strain>
    </source>
</reference>
<protein>
    <submittedName>
        <fullName evidence="4">LysM peptidoglycan-binding domain-containing protein</fullName>
    </submittedName>
</protein>
<feature type="domain" description="LysM" evidence="3">
    <location>
        <begin position="223"/>
        <end position="267"/>
    </location>
</feature>
<feature type="domain" description="LysM" evidence="3">
    <location>
        <begin position="115"/>
        <end position="164"/>
    </location>
</feature>
<dbReference type="Proteomes" id="UP001596472">
    <property type="component" value="Unassembled WGS sequence"/>
</dbReference>
<dbReference type="SMART" id="SM00257">
    <property type="entry name" value="LysM"/>
    <property type="match status" value="2"/>
</dbReference>
<dbReference type="PANTHER" id="PTHR33734">
    <property type="entry name" value="LYSM DOMAIN-CONTAINING GPI-ANCHORED PROTEIN 2"/>
    <property type="match status" value="1"/>
</dbReference>
<evidence type="ECO:0000313" key="5">
    <source>
        <dbReference type="Proteomes" id="UP001596472"/>
    </source>
</evidence>
<dbReference type="CDD" id="cd00118">
    <property type="entry name" value="LysM"/>
    <property type="match status" value="2"/>
</dbReference>
<keyword evidence="2" id="KW-0812">Transmembrane</keyword>
<keyword evidence="2" id="KW-1133">Transmembrane helix</keyword>
<dbReference type="RefSeq" id="WP_379714201.1">
    <property type="nucleotide sequence ID" value="NZ_JBHTBS010000008.1"/>
</dbReference>
<organism evidence="4 5">
    <name type="scientific">Haloferula chungangensis</name>
    <dbReference type="NCBI Taxonomy" id="1048331"/>
    <lineage>
        <taxon>Bacteria</taxon>
        <taxon>Pseudomonadati</taxon>
        <taxon>Verrucomicrobiota</taxon>
        <taxon>Verrucomicrobiia</taxon>
        <taxon>Verrucomicrobiales</taxon>
        <taxon>Verrucomicrobiaceae</taxon>
        <taxon>Haloferula</taxon>
    </lineage>
</organism>
<dbReference type="PANTHER" id="PTHR33734:SF22">
    <property type="entry name" value="MEMBRANE-BOUND LYTIC MUREIN TRANSGLYCOSYLASE D"/>
    <property type="match status" value="1"/>
</dbReference>
<dbReference type="SUPFAM" id="SSF54106">
    <property type="entry name" value="LysM domain"/>
    <property type="match status" value="1"/>
</dbReference>
<feature type="region of interest" description="Disordered" evidence="1">
    <location>
        <begin position="206"/>
        <end position="225"/>
    </location>
</feature>
<dbReference type="PROSITE" id="PS51782">
    <property type="entry name" value="LYSM"/>
    <property type="match status" value="2"/>
</dbReference>
<evidence type="ECO:0000259" key="3">
    <source>
        <dbReference type="PROSITE" id="PS51782"/>
    </source>
</evidence>
<dbReference type="Pfam" id="PF01476">
    <property type="entry name" value="LysM"/>
    <property type="match status" value="2"/>
</dbReference>
<dbReference type="InterPro" id="IPR018392">
    <property type="entry name" value="LysM"/>
</dbReference>
<evidence type="ECO:0000313" key="4">
    <source>
        <dbReference type="EMBL" id="MFC7338640.1"/>
    </source>
</evidence>
<accession>A0ABW2LBS6</accession>
<evidence type="ECO:0000256" key="1">
    <source>
        <dbReference type="SAM" id="MobiDB-lite"/>
    </source>
</evidence>
<sequence>MKFQSMPVKRRPKKKGAFRTLFANVANKRKRQRASTAAIPAGDLDGDVPNLGVARALVVILVIHVVAIAGIFFHSHWLDGESGKEVAEATQVKPIAVALAPREDDGMPKIRSGDSIYTIGTGDTYENIARRLGVDEAELREANGDVDLSPQVMYLRIPSKKIVAVEPEEITSVRESSNAPSFEAPPAVDPGPPMIPTAAALRADAAPARATAESTTAGSGSSATHVVKSGDTLWSISRKYGSTVDAVMKANGISNARHLKIGMSLTVPQ</sequence>
<dbReference type="InterPro" id="IPR036779">
    <property type="entry name" value="LysM_dom_sf"/>
</dbReference>
<proteinExistence type="predicted"/>
<evidence type="ECO:0000256" key="2">
    <source>
        <dbReference type="SAM" id="Phobius"/>
    </source>
</evidence>
<comment type="caution">
    <text evidence="4">The sequence shown here is derived from an EMBL/GenBank/DDBJ whole genome shotgun (WGS) entry which is preliminary data.</text>
</comment>
<keyword evidence="2" id="KW-0472">Membrane</keyword>
<feature type="transmembrane region" description="Helical" evidence="2">
    <location>
        <begin position="52"/>
        <end position="73"/>
    </location>
</feature>
<keyword evidence="5" id="KW-1185">Reference proteome</keyword>
<feature type="compositionally biased region" description="Low complexity" evidence="1">
    <location>
        <begin position="206"/>
        <end position="224"/>
    </location>
</feature>
<dbReference type="Gene3D" id="3.10.350.10">
    <property type="entry name" value="LysM domain"/>
    <property type="match status" value="2"/>
</dbReference>
<name>A0ABW2LBS6_9BACT</name>
<dbReference type="EMBL" id="JBHTBS010000008">
    <property type="protein sequence ID" value="MFC7338640.1"/>
    <property type="molecule type" value="Genomic_DNA"/>
</dbReference>